<dbReference type="Gene3D" id="3.40.50.300">
    <property type="entry name" value="P-loop containing nucleotide triphosphate hydrolases"/>
    <property type="match status" value="1"/>
</dbReference>
<keyword evidence="3" id="KW-1185">Reference proteome</keyword>
<dbReference type="RefSeq" id="YP_010112228.1">
    <property type="nucleotide sequence ID" value="NC_055889.1"/>
</dbReference>
<name>A0A7M1RR06_9CAUD</name>
<dbReference type="PANTHER" id="PTHR30153">
    <property type="entry name" value="REPLICATIVE DNA HELICASE DNAB"/>
    <property type="match status" value="1"/>
</dbReference>
<evidence type="ECO:0000313" key="2">
    <source>
        <dbReference type="EMBL" id="QOR56776.1"/>
    </source>
</evidence>
<dbReference type="SUPFAM" id="SSF52540">
    <property type="entry name" value="P-loop containing nucleoside triphosphate hydrolases"/>
    <property type="match status" value="1"/>
</dbReference>
<proteinExistence type="predicted"/>
<dbReference type="EMBL" id="MT774396">
    <property type="protein sequence ID" value="QOR56776.1"/>
    <property type="molecule type" value="Genomic_DNA"/>
</dbReference>
<dbReference type="GO" id="GO:0003678">
    <property type="term" value="F:DNA helicase activity"/>
    <property type="evidence" value="ECO:0007669"/>
    <property type="project" value="InterPro"/>
</dbReference>
<dbReference type="GO" id="GO:0005524">
    <property type="term" value="F:ATP binding"/>
    <property type="evidence" value="ECO:0007669"/>
    <property type="project" value="InterPro"/>
</dbReference>
<keyword evidence="2" id="KW-0378">Hydrolase</keyword>
<accession>A0A7M1RR06</accession>
<protein>
    <submittedName>
        <fullName evidence="2">DNA helicase</fullName>
    </submittedName>
</protein>
<dbReference type="PROSITE" id="PS51199">
    <property type="entry name" value="SF4_HELICASE"/>
    <property type="match status" value="1"/>
</dbReference>
<dbReference type="InterPro" id="IPR027417">
    <property type="entry name" value="P-loop_NTPase"/>
</dbReference>
<dbReference type="PANTHER" id="PTHR30153:SF2">
    <property type="entry name" value="REPLICATIVE DNA HELICASE"/>
    <property type="match status" value="1"/>
</dbReference>
<dbReference type="GeneID" id="65130693"/>
<organism evidence="2 3">
    <name type="scientific">uncultured phage cr53_1</name>
    <dbReference type="NCBI Taxonomy" id="2772080"/>
    <lineage>
        <taxon>Viruses</taxon>
        <taxon>Duplodnaviria</taxon>
        <taxon>Heunggongvirae</taxon>
        <taxon>Uroviricota</taxon>
        <taxon>Caudoviricetes</taxon>
        <taxon>Crassvirales</taxon>
        <taxon>Suoliviridae</taxon>
        <taxon>Loutivirinae</taxon>
        <taxon>Blohavirus</taxon>
        <taxon>Blohavirus americanus</taxon>
    </lineage>
</organism>
<reference evidence="2 3" key="1">
    <citation type="submission" date="2020-07" db="EMBL/GenBank/DDBJ databases">
        <title>Taxonomic proposal: Crassvirales, a new order of highly abundant and diverse bacterial viruses.</title>
        <authorList>
            <person name="Shkoporov A.N."/>
            <person name="Stockdale S.R."/>
            <person name="Guerin E."/>
            <person name="Ross R.P."/>
            <person name="Hill C."/>
        </authorList>
    </citation>
    <scope>NUCLEOTIDE SEQUENCE [LARGE SCALE GENOMIC DNA]</scope>
</reference>
<keyword evidence="2" id="KW-0347">Helicase</keyword>
<keyword evidence="2" id="KW-0547">Nucleotide-binding</keyword>
<keyword evidence="2" id="KW-0067">ATP-binding</keyword>
<dbReference type="InterPro" id="IPR007694">
    <property type="entry name" value="DNA_helicase_DnaB-like_C"/>
</dbReference>
<dbReference type="Pfam" id="PF03796">
    <property type="entry name" value="DnaB_C"/>
    <property type="match status" value="1"/>
</dbReference>
<sequence length="326" mass="37373">MEQISTKVLTFRHISSATNEAVEYIRKRKNHEIVSLRTRWNKFNKSCMGGIEPNTIYTIVGISGSGKSSFVNTLESDLIDLNSNQDVVVLNFSFEMLSSRQVGRKLSSKLRQTTAQLYSSSSDLDNTLLEEVEETSQQIKSYPIYYVDTPGTVADIASTIDYFYENKAKGKKFVIILDHTLLVEGQNRESALQVISDLQKLFIRVKKFPDTTIIQLSQMNRNIENPERINNPSMHYPMRSDISSADTIFHASDYVICIHRPELLNIQSYGPNRLPVRDKVYLHILKNRDAGECSILEFDNDLKYNNLIETIREDEPVRKISFSNNN</sequence>
<dbReference type="KEGG" id="vg:65130693"/>
<evidence type="ECO:0000313" key="3">
    <source>
        <dbReference type="Proteomes" id="UP000593713"/>
    </source>
</evidence>
<feature type="domain" description="SF4 helicase" evidence="1">
    <location>
        <begin position="29"/>
        <end position="311"/>
    </location>
</feature>
<dbReference type="Proteomes" id="UP000593713">
    <property type="component" value="Segment"/>
</dbReference>
<dbReference type="GO" id="GO:0006260">
    <property type="term" value="P:DNA replication"/>
    <property type="evidence" value="ECO:0007669"/>
    <property type="project" value="InterPro"/>
</dbReference>
<evidence type="ECO:0000259" key="1">
    <source>
        <dbReference type="PROSITE" id="PS51199"/>
    </source>
</evidence>